<evidence type="ECO:0000256" key="8">
    <source>
        <dbReference type="ARBA" id="ARBA00023136"/>
    </source>
</evidence>
<reference evidence="13" key="1">
    <citation type="submission" date="2021-02" db="EMBL/GenBank/DDBJ databases">
        <title>Infant gut strain persistence is associated with maternal origin, phylogeny, and functional potential including surface adhesion and iron acquisition.</title>
        <authorList>
            <person name="Lou Y.C."/>
        </authorList>
    </citation>
    <scope>NUCLEOTIDE SEQUENCE</scope>
    <source>
        <strain evidence="13">L3_106_000M1_dasL3_106_000M1_concoct_15</strain>
    </source>
</reference>
<dbReference type="InterPro" id="IPR051125">
    <property type="entry name" value="ABC-4/HrtB_transporter"/>
</dbReference>
<evidence type="ECO:0000313" key="13">
    <source>
        <dbReference type="EMBL" id="MBS5520328.1"/>
    </source>
</evidence>
<protein>
    <recommendedName>
        <fullName evidence="4">Putative hemin transport system permease protein HrtB</fullName>
    </recommendedName>
</protein>
<gene>
    <name evidence="13" type="ORF">KHX13_08455</name>
</gene>
<accession>A0A943I651</accession>
<comment type="similarity">
    <text evidence="2">Belongs to the ABC-4 integral membrane protein family. HrtB subfamily.</text>
</comment>
<dbReference type="Pfam" id="PF12704">
    <property type="entry name" value="MacB_PCD"/>
    <property type="match status" value="1"/>
</dbReference>
<evidence type="ECO:0000256" key="3">
    <source>
        <dbReference type="ARBA" id="ARBA00011131"/>
    </source>
</evidence>
<dbReference type="InterPro" id="IPR025857">
    <property type="entry name" value="MacB_PCD"/>
</dbReference>
<dbReference type="PANTHER" id="PTHR43738">
    <property type="entry name" value="ABC TRANSPORTER, MEMBRANE PROTEIN"/>
    <property type="match status" value="1"/>
</dbReference>
<organism evidence="13 14">
    <name type="scientific">Acidaminococcus intestini</name>
    <dbReference type="NCBI Taxonomy" id="187327"/>
    <lineage>
        <taxon>Bacteria</taxon>
        <taxon>Bacillati</taxon>
        <taxon>Bacillota</taxon>
        <taxon>Negativicutes</taxon>
        <taxon>Acidaminococcales</taxon>
        <taxon>Acidaminococcaceae</taxon>
        <taxon>Acidaminococcus</taxon>
    </lineage>
</organism>
<dbReference type="AlphaFoldDB" id="A0A943I651"/>
<comment type="function">
    <text evidence="9">Part of the ABC transporter complex hrt involved in hemin import. Responsible for the translocation of the substrate across the membrane.</text>
</comment>
<feature type="transmembrane region" description="Helical" evidence="10">
    <location>
        <begin position="12"/>
        <end position="34"/>
    </location>
</feature>
<dbReference type="InterPro" id="IPR003838">
    <property type="entry name" value="ABC3_permease_C"/>
</dbReference>
<feature type="domain" description="ABC3 transporter permease C-terminal" evidence="11">
    <location>
        <begin position="287"/>
        <end position="398"/>
    </location>
</feature>
<comment type="subunit">
    <text evidence="3">The complex is composed of two ATP-binding proteins (HrtA), two transmembrane proteins (HrtB) and a solute-binding protein.</text>
</comment>
<dbReference type="EMBL" id="JAGZCZ010000011">
    <property type="protein sequence ID" value="MBS5520328.1"/>
    <property type="molecule type" value="Genomic_DNA"/>
</dbReference>
<feature type="transmembrane region" description="Helical" evidence="10">
    <location>
        <begin position="329"/>
        <end position="356"/>
    </location>
</feature>
<feature type="transmembrane region" description="Helical" evidence="10">
    <location>
        <begin position="376"/>
        <end position="399"/>
    </location>
</feature>
<evidence type="ECO:0000313" key="14">
    <source>
        <dbReference type="Proteomes" id="UP000754226"/>
    </source>
</evidence>
<feature type="transmembrane region" description="Helical" evidence="10">
    <location>
        <begin position="286"/>
        <end position="308"/>
    </location>
</feature>
<evidence type="ECO:0000256" key="1">
    <source>
        <dbReference type="ARBA" id="ARBA00004651"/>
    </source>
</evidence>
<comment type="caution">
    <text evidence="13">The sequence shown here is derived from an EMBL/GenBank/DDBJ whole genome shotgun (WGS) entry which is preliminary data.</text>
</comment>
<dbReference type="Pfam" id="PF02687">
    <property type="entry name" value="FtsX"/>
    <property type="match status" value="1"/>
</dbReference>
<evidence type="ECO:0000259" key="12">
    <source>
        <dbReference type="Pfam" id="PF12704"/>
    </source>
</evidence>
<proteinExistence type="inferred from homology"/>
<keyword evidence="6 10" id="KW-0812">Transmembrane</keyword>
<evidence type="ECO:0000256" key="10">
    <source>
        <dbReference type="SAM" id="Phobius"/>
    </source>
</evidence>
<dbReference type="PANTHER" id="PTHR43738:SF2">
    <property type="entry name" value="ABC TRANSPORTER PERMEASE"/>
    <property type="match status" value="1"/>
</dbReference>
<evidence type="ECO:0000256" key="6">
    <source>
        <dbReference type="ARBA" id="ARBA00022692"/>
    </source>
</evidence>
<evidence type="ECO:0000256" key="9">
    <source>
        <dbReference type="ARBA" id="ARBA00024973"/>
    </source>
</evidence>
<comment type="subcellular location">
    <subcellularLocation>
        <location evidence="1">Cell membrane</location>
        <topology evidence="1">Multi-pass membrane protein</topology>
    </subcellularLocation>
</comment>
<dbReference type="Proteomes" id="UP000754226">
    <property type="component" value="Unassembled WGS sequence"/>
</dbReference>
<keyword evidence="7 10" id="KW-1133">Transmembrane helix</keyword>
<keyword evidence="8 10" id="KW-0472">Membrane</keyword>
<evidence type="ECO:0000256" key="2">
    <source>
        <dbReference type="ARBA" id="ARBA00008697"/>
    </source>
</evidence>
<evidence type="ECO:0000256" key="4">
    <source>
        <dbReference type="ARBA" id="ARBA00016962"/>
    </source>
</evidence>
<evidence type="ECO:0000256" key="7">
    <source>
        <dbReference type="ARBA" id="ARBA00022989"/>
    </source>
</evidence>
<sequence length="407" mass="44641">MLRKAALRQLIHRPVTTLLMILIMGLSLGISLFLSSLHEGLHEGLTKATEPFSLLVSSPGSQYQLVLTSVFLQDRPLPNLPYEEVDALSGQKKLVRFALPLAFGDSYGGYRIVGTTDGIFAMTTGKNKDKWLILQQGRPFSAPYEAVIGADVARRLHLTVGSTFSSLHGLVQKGRAHKEHPYTVVGILTDVKGPYNQAILTSIESIWDAHEHKKNKKLEATKADNKMHNDHKEVSAILVEPVGYSEAYQLAAKYQHRKDAMLVFPSQSIVQLFNLMGRGERMWQKVGLFLMVLSTLIVVMTSYLSSLSRLREYAIMRALGATGKDISHIFLWQNAFLVLCGTAAGTLLGIGAYTLLAHALASTTALSLPLFSFSPVMGILLAATVAATLLLSLIPLKILKEKLASMM</sequence>
<evidence type="ECO:0000256" key="5">
    <source>
        <dbReference type="ARBA" id="ARBA00022475"/>
    </source>
</evidence>
<keyword evidence="5" id="KW-1003">Cell membrane</keyword>
<evidence type="ECO:0000259" key="11">
    <source>
        <dbReference type="Pfam" id="PF02687"/>
    </source>
</evidence>
<feature type="domain" description="MacB-like periplasmic core" evidence="12">
    <location>
        <begin position="17"/>
        <end position="204"/>
    </location>
</feature>
<dbReference type="GO" id="GO:0005886">
    <property type="term" value="C:plasma membrane"/>
    <property type="evidence" value="ECO:0007669"/>
    <property type="project" value="UniProtKB-SubCell"/>
</dbReference>
<name>A0A943I651_9FIRM</name>